<reference evidence="1 2" key="1">
    <citation type="submission" date="2021-03" db="EMBL/GenBank/DDBJ databases">
        <title>Human Oral Microbial Genomes.</title>
        <authorList>
            <person name="Johnston C.D."/>
            <person name="Chen T."/>
            <person name="Dewhirst F.E."/>
        </authorList>
    </citation>
    <scope>NUCLEOTIDE SEQUENCE [LARGE SCALE GENOMIC DNA]</scope>
    <source>
        <strain evidence="1 2">F0054</strain>
    </source>
</reference>
<dbReference type="EMBL" id="CP072361">
    <property type="protein sequence ID" value="QUB75113.1"/>
    <property type="molecule type" value="Genomic_DNA"/>
</dbReference>
<protein>
    <submittedName>
        <fullName evidence="1">Uncharacterized protein</fullName>
    </submittedName>
</protein>
<evidence type="ECO:0000313" key="2">
    <source>
        <dbReference type="Proteomes" id="UP000682195"/>
    </source>
</evidence>
<keyword evidence="2" id="KW-1185">Reference proteome</keyword>
<sequence>MHTNVQTRFNPATGDMAPYYRIKESYRDVQGHVHCKHPKIAVLPLHKKPLYD</sequence>
<gene>
    <name evidence="1" type="ORF">J5A58_06130</name>
</gene>
<proteinExistence type="predicted"/>
<organism evidence="1 2">
    <name type="scientific">Prevotella melaninogenica</name>
    <dbReference type="NCBI Taxonomy" id="28132"/>
    <lineage>
        <taxon>Bacteria</taxon>
        <taxon>Pseudomonadati</taxon>
        <taxon>Bacteroidota</taxon>
        <taxon>Bacteroidia</taxon>
        <taxon>Bacteroidales</taxon>
        <taxon>Prevotellaceae</taxon>
        <taxon>Prevotella</taxon>
    </lineage>
</organism>
<accession>A0ABX7XNM2</accession>
<dbReference type="RefSeq" id="WP_211807219.1">
    <property type="nucleotide sequence ID" value="NZ_CP072361.1"/>
</dbReference>
<dbReference type="Proteomes" id="UP000682195">
    <property type="component" value="Chromosome 1"/>
</dbReference>
<evidence type="ECO:0000313" key="1">
    <source>
        <dbReference type="EMBL" id="QUB75113.1"/>
    </source>
</evidence>
<name>A0ABX7XNM2_9BACT</name>